<dbReference type="InterPro" id="IPR007345">
    <property type="entry name" value="Polysacch_pyruvyl_Trfase"/>
</dbReference>
<reference evidence="3 5" key="2">
    <citation type="submission" date="2021-03" db="EMBL/GenBank/DDBJ databases">
        <title>Genome sequencing of Bifidobacterium imperatoris JCM 32708.</title>
        <authorList>
            <person name="Kim J."/>
        </authorList>
    </citation>
    <scope>NUCLEOTIDE SEQUENCE [LARGE SCALE GENOMIC DNA]</scope>
    <source>
        <strain evidence="3 5">JCM 32708</strain>
    </source>
</reference>
<evidence type="ECO:0000313" key="5">
    <source>
        <dbReference type="Proteomes" id="UP000663067"/>
    </source>
</evidence>
<dbReference type="GO" id="GO:0016740">
    <property type="term" value="F:transferase activity"/>
    <property type="evidence" value="ECO:0007669"/>
    <property type="project" value="UniProtKB-KW"/>
</dbReference>
<evidence type="ECO:0000313" key="4">
    <source>
        <dbReference type="Proteomes" id="UP000234855"/>
    </source>
</evidence>
<evidence type="ECO:0000313" key="3">
    <source>
        <dbReference type="EMBL" id="QSY58084.1"/>
    </source>
</evidence>
<dbReference type="RefSeq" id="WP_101626557.1">
    <property type="nucleotide sequence ID" value="NZ_CP071591.1"/>
</dbReference>
<dbReference type="EMBL" id="NMWV01000042">
    <property type="protein sequence ID" value="PLS23815.1"/>
    <property type="molecule type" value="Genomic_DNA"/>
</dbReference>
<organism evidence="2 4">
    <name type="scientific">Bifidobacterium imperatoris</name>
    <dbReference type="NCBI Taxonomy" id="2020965"/>
    <lineage>
        <taxon>Bacteria</taxon>
        <taxon>Bacillati</taxon>
        <taxon>Actinomycetota</taxon>
        <taxon>Actinomycetes</taxon>
        <taxon>Bifidobacteriales</taxon>
        <taxon>Bifidobacteriaceae</taxon>
        <taxon>Bifidobacterium</taxon>
    </lineage>
</organism>
<proteinExistence type="predicted"/>
<keyword evidence="5" id="KW-1185">Reference proteome</keyword>
<sequence>MSRNDKTATITFHNSYNCGSMLQALALQRVLIDKYGADNDILDFSNQGQKEMYSTFWKVTGLKSFIKNALWATVYNRIQQQAAAYEAFEHKYFRLSQDGYTSNKELTATNSKYRKFITGSDQVWNIHCMDADDAYYLNFVSDSNKRYAYAVSFGANNPFADNSLKDHYLDLVKKFNKISVREQNARKWVSAATGREVSLCVDPTMLLSQEEWEKTVQLGSSPIIQGDYIFYYCFSISQEIASFLHQVSKKTGMPVYFFEPKEWALRCCWKNKIRLVKKYGPEAFLNYMKYAKIVFTTSFHGTAFSTIFHKNFWYIDSGHNDLSKDDRAVSFLTQLQLTDRYKTIPSLLRADLSIAPDYAQPDQALAQLREEAFEYIEGIVND</sequence>
<dbReference type="AlphaFoldDB" id="A0A2N5IPC7"/>
<dbReference type="Proteomes" id="UP000234855">
    <property type="component" value="Unassembled WGS sequence"/>
</dbReference>
<name>A0A2N5IPC7_9BIFI</name>
<accession>A0A2N5IPC7</accession>
<keyword evidence="2" id="KW-0808">Transferase</keyword>
<gene>
    <name evidence="3" type="ORF">BLI708_01795</name>
    <name evidence="2" type="ORF">Tam1G_2133</name>
</gene>
<feature type="domain" description="Polysaccharide pyruvyl transferase" evidence="1">
    <location>
        <begin position="17"/>
        <end position="317"/>
    </location>
</feature>
<reference evidence="2 4" key="1">
    <citation type="submission" date="2017-07" db="EMBL/GenBank/DDBJ databases">
        <title>Bifidobacterium novel species.</title>
        <authorList>
            <person name="Lugli G.A."/>
            <person name="Milani C."/>
            <person name="Duranti S."/>
            <person name="Mangifesta M."/>
        </authorList>
    </citation>
    <scope>NUCLEOTIDE SEQUENCE [LARGE SCALE GENOMIC DNA]</scope>
    <source>
        <strain evidence="2 4">45</strain>
    </source>
</reference>
<protein>
    <submittedName>
        <fullName evidence="2 3">Polysaccharide pyruvyl transferase</fullName>
    </submittedName>
</protein>
<evidence type="ECO:0000313" key="2">
    <source>
        <dbReference type="EMBL" id="PLS23815.1"/>
    </source>
</evidence>
<dbReference type="EMBL" id="CP071591">
    <property type="protein sequence ID" value="QSY58084.1"/>
    <property type="molecule type" value="Genomic_DNA"/>
</dbReference>
<dbReference type="Pfam" id="PF04230">
    <property type="entry name" value="PS_pyruv_trans"/>
    <property type="match status" value="1"/>
</dbReference>
<dbReference type="Proteomes" id="UP000663067">
    <property type="component" value="Chromosome"/>
</dbReference>
<evidence type="ECO:0000259" key="1">
    <source>
        <dbReference type="Pfam" id="PF04230"/>
    </source>
</evidence>